<evidence type="ECO:0000313" key="3">
    <source>
        <dbReference type="RefSeq" id="XP_050563643.1"/>
    </source>
</evidence>
<dbReference type="GeneID" id="126913016"/>
<organism evidence="1 3">
    <name type="scientific">Spodoptera frugiperda</name>
    <name type="common">Fall armyworm</name>
    <dbReference type="NCBI Taxonomy" id="7108"/>
    <lineage>
        <taxon>Eukaryota</taxon>
        <taxon>Metazoa</taxon>
        <taxon>Ecdysozoa</taxon>
        <taxon>Arthropoda</taxon>
        <taxon>Hexapoda</taxon>
        <taxon>Insecta</taxon>
        <taxon>Pterygota</taxon>
        <taxon>Neoptera</taxon>
        <taxon>Endopterygota</taxon>
        <taxon>Lepidoptera</taxon>
        <taxon>Glossata</taxon>
        <taxon>Ditrysia</taxon>
        <taxon>Noctuoidea</taxon>
        <taxon>Noctuidae</taxon>
        <taxon>Amphipyrinae</taxon>
        <taxon>Spodoptera</taxon>
    </lineage>
</organism>
<accession>A0A9R0EEA5</accession>
<dbReference type="OrthoDB" id="8007085at2759"/>
<dbReference type="RefSeq" id="XP_035432567.1">
    <property type="nucleotide sequence ID" value="XM_035576674.2"/>
</dbReference>
<keyword evidence="1" id="KW-1185">Reference proteome</keyword>
<protein>
    <submittedName>
        <fullName evidence="2">Uncharacterized protein LOC118264231</fullName>
    </submittedName>
    <submittedName>
        <fullName evidence="3">Uncharacterized protein LOC126913016</fullName>
    </submittedName>
</protein>
<dbReference type="RefSeq" id="XP_050563643.1">
    <property type="nucleotide sequence ID" value="XM_050707686.1"/>
</dbReference>
<proteinExistence type="predicted"/>
<gene>
    <name evidence="3" type="primary">LOC126913016</name>
    <name evidence="2" type="synonym">LOC118264231</name>
</gene>
<name>A0A9R0EEA5_SPOFR</name>
<reference evidence="2 3" key="1">
    <citation type="submission" date="2025-04" db="UniProtKB">
        <authorList>
            <consortium name="RefSeq"/>
        </authorList>
    </citation>
    <scope>IDENTIFICATION</scope>
    <source>
        <tissue evidence="2 3">Whole larval tissue</tissue>
    </source>
</reference>
<dbReference type="Proteomes" id="UP000829999">
    <property type="component" value="Chromosome 10"/>
</dbReference>
<dbReference type="PANTHER" id="PTHR33053">
    <property type="entry name" value="PROTEIN, PUTATIVE-RELATED"/>
    <property type="match status" value="1"/>
</dbReference>
<sequence>MWKKRKRSGAMKRKIEREYLNICNFQPSNSDSGESLLIDEGKDVFTSQTTFSQVSVPSTSNEGSVTKTINIFTDNHESCVESVNSVQVSEISNDVSSCSISSTSNSNDEDDEFSKNLLFRQQIKEWAIEKNISQAALNELSKIVNNRFPGLLPNDARTILGTVRQINIKTVGTGEYWHNGLTVPLKNLLEHWTNFPTEVTLNFNFDGLPIFKSSNKEFWPILCSVFERPDVEPIVIGIYFGIGKPNPIEQYLEDFVNEMEYLIKNGLYIGQAKNKVSIRLRCFICDSPARAYIKGVCNFNAKHGCLKCVTVGEYSHTSHTVTFPDSNCRPRTDQEFRAKKYGPHHKKDSPLLRLSVDMIEDFPVADSLHLVDLGITKRLLVGWRNGNFGKYVTKWSAKDAETVSNFLTKRKLPSEIHRSVRGLDCISHWKASEYRSFLLYLSIIILPDVLPNDALTHFLAFFCGITICSSENYSNFLPLAKELLQCVFVDHFKDFYGEDYMTSNVHNVVHITDEVQRFGPLPTFSAYPFENKLFSIKRMLRQGNNPLAQVAKRCSEVSKITKNRENQQLENREPFVTTNSRNLTVLHLKEYIISTKSKDKYFLCNSNDVLEVKKISVVSSEIKIYCYKIWDLVEVFEKPVKSSYLNIFKAKLPARRTDTIVGPQDIKMKLVCTEHNNHLYFVPLLHTV</sequence>
<dbReference type="AlphaFoldDB" id="A0A9R0EEA5"/>
<dbReference type="PANTHER" id="PTHR33053:SF9">
    <property type="entry name" value="AGAP000105-PA"/>
    <property type="match status" value="1"/>
</dbReference>
<evidence type="ECO:0000313" key="2">
    <source>
        <dbReference type="RefSeq" id="XP_035432567.1"/>
    </source>
</evidence>
<evidence type="ECO:0000313" key="1">
    <source>
        <dbReference type="Proteomes" id="UP000829999"/>
    </source>
</evidence>